<gene>
    <name evidence="2" type="ORF">MWN34_14090</name>
</gene>
<reference evidence="2 3" key="1">
    <citation type="submission" date="2022-04" db="EMBL/GenBank/DDBJ databases">
        <authorList>
            <person name="Grouzdev D.S."/>
            <person name="Pantiukh K.S."/>
            <person name="Krutkina M.S."/>
        </authorList>
    </citation>
    <scope>NUCLEOTIDE SEQUENCE [LARGE SCALE GENOMIC DNA]</scope>
    <source>
        <strain evidence="2 3">6x-1</strain>
    </source>
</reference>
<dbReference type="Proteomes" id="UP001203284">
    <property type="component" value="Unassembled WGS sequence"/>
</dbReference>
<evidence type="ECO:0000313" key="3">
    <source>
        <dbReference type="Proteomes" id="UP001203284"/>
    </source>
</evidence>
<feature type="region of interest" description="Disordered" evidence="1">
    <location>
        <begin position="81"/>
        <end position="112"/>
    </location>
</feature>
<dbReference type="EMBL" id="JALKCH010000009">
    <property type="protein sequence ID" value="MCK0198041.1"/>
    <property type="molecule type" value="Genomic_DNA"/>
</dbReference>
<feature type="compositionally biased region" description="Pro residues" evidence="1">
    <location>
        <begin position="103"/>
        <end position="112"/>
    </location>
</feature>
<dbReference type="Pfam" id="PF11011">
    <property type="entry name" value="DUF2849"/>
    <property type="match status" value="1"/>
</dbReference>
<evidence type="ECO:0000256" key="1">
    <source>
        <dbReference type="SAM" id="MobiDB-lite"/>
    </source>
</evidence>
<sequence>MTSPLQQKIKVTGPVVVTANRLADGAVVWRTAAGTWSTALADAAVVTTAPDALALLEGAHERDTDAVGPYIAPVVKGADGRIEPGNRRERIRVEGPTFALPSDTPPTDPLPA</sequence>
<accession>A0ABT0DDJ5</accession>
<keyword evidence="3" id="KW-1185">Reference proteome</keyword>
<protein>
    <submittedName>
        <fullName evidence="2">DUF2849 domain-containing protein</fullName>
    </submittedName>
</protein>
<name>A0ABT0DDJ5_9HYPH</name>
<evidence type="ECO:0000313" key="2">
    <source>
        <dbReference type="EMBL" id="MCK0198041.1"/>
    </source>
</evidence>
<dbReference type="InterPro" id="IPR021270">
    <property type="entry name" value="DUF2849"/>
</dbReference>
<feature type="compositionally biased region" description="Basic and acidic residues" evidence="1">
    <location>
        <begin position="81"/>
        <end position="93"/>
    </location>
</feature>
<dbReference type="RefSeq" id="WP_247029945.1">
    <property type="nucleotide sequence ID" value="NZ_JALKCH010000009.1"/>
</dbReference>
<organism evidence="2 3">
    <name type="scientific">Ancylobacter crimeensis</name>
    <dbReference type="NCBI Taxonomy" id="2579147"/>
    <lineage>
        <taxon>Bacteria</taxon>
        <taxon>Pseudomonadati</taxon>
        <taxon>Pseudomonadota</taxon>
        <taxon>Alphaproteobacteria</taxon>
        <taxon>Hyphomicrobiales</taxon>
        <taxon>Xanthobacteraceae</taxon>
        <taxon>Ancylobacter</taxon>
    </lineage>
</organism>
<proteinExistence type="predicted"/>
<comment type="caution">
    <text evidence="2">The sequence shown here is derived from an EMBL/GenBank/DDBJ whole genome shotgun (WGS) entry which is preliminary data.</text>
</comment>